<dbReference type="EMBL" id="AP025732">
    <property type="protein sequence ID" value="BDI18747.1"/>
    <property type="molecule type" value="Genomic_DNA"/>
</dbReference>
<accession>A0ABN6Q690</accession>
<organism evidence="1 2">
    <name type="scientific">Nostoc cf. commune SO-36</name>
    <dbReference type="NCBI Taxonomy" id="449208"/>
    <lineage>
        <taxon>Bacteria</taxon>
        <taxon>Bacillati</taxon>
        <taxon>Cyanobacteriota</taxon>
        <taxon>Cyanophyceae</taxon>
        <taxon>Nostocales</taxon>
        <taxon>Nostocaceae</taxon>
        <taxon>Nostoc</taxon>
    </lineage>
</organism>
<gene>
    <name evidence="1" type="ORF">ANSO36C_45490</name>
</gene>
<name>A0ABN6Q690_NOSCO</name>
<proteinExistence type="predicted"/>
<evidence type="ECO:0000313" key="1">
    <source>
        <dbReference type="EMBL" id="BDI18747.1"/>
    </source>
</evidence>
<keyword evidence="2" id="KW-1185">Reference proteome</keyword>
<sequence length="478" mass="53023">MDQAIHAFTKQALPMVWDYAESNIFNSAAGDYNTTINTIVRALKNLVAEGVGNVKQIDATTTDILSYAKSIVVCTDPPYYDNISYADLSDFFYVWLRRSLSSIYPDLFHTIAVPKEKELVATPYRFGGNKEKAKKFFEEGLNKAFTLMREAVHPDYPFSVFYAFKQTESEDTDEGGVNSAVASTGWETMLEGLIQAGFSITATMPMRTELSNRTVASGTNALASSIVLVCRPRPQTAPFSTRRQFVNTLKRELPDALQKLQQGNIAPVDLAQASIGPGMAIYSRYNKVLESDGTPMPVRTALQLINQTLDEFLVEQEGEFDAETRFALIWYEQHTFTEGLFGDAETLSKAKNTAVQGLVDAGILTAKAGKVRLLRRDELAKNWNPQTDNRLTVWEATQHMIRELQDGAGNQGAANLLSQLGTIGEAARELAYRLYNICDRKGWAAEGVAYNSLVISWPEISRLAAETEESTPLQMALL</sequence>
<evidence type="ECO:0008006" key="3">
    <source>
        <dbReference type="Google" id="ProtNLM"/>
    </source>
</evidence>
<evidence type="ECO:0000313" key="2">
    <source>
        <dbReference type="Proteomes" id="UP001055453"/>
    </source>
</evidence>
<reference evidence="1" key="1">
    <citation type="submission" date="2022-04" db="EMBL/GenBank/DDBJ databases">
        <title>Complete genome sequence of a cyanobacterium, Nostoc sp. SO-36, isolated in Antarctica.</title>
        <authorList>
            <person name="Kanesaki Y."/>
            <person name="Effendi D."/>
            <person name="Sakamoto T."/>
            <person name="Ohtani S."/>
            <person name="Awai K."/>
        </authorList>
    </citation>
    <scope>NUCLEOTIDE SEQUENCE</scope>
    <source>
        <strain evidence="1">SO-36</strain>
    </source>
</reference>
<dbReference type="Proteomes" id="UP001055453">
    <property type="component" value="Chromosome"/>
</dbReference>
<protein>
    <recommendedName>
        <fullName evidence="3">DUF1156 domain-containing protein</fullName>
    </recommendedName>
</protein>
<dbReference type="RefSeq" id="WP_251956293.1">
    <property type="nucleotide sequence ID" value="NZ_AP025732.1"/>
</dbReference>